<evidence type="ECO:0000313" key="1">
    <source>
        <dbReference type="EMBL" id="KAF6505970.1"/>
    </source>
</evidence>
<protein>
    <submittedName>
        <fullName evidence="1">Uncharacterized protein</fullName>
    </submittedName>
</protein>
<name>A0A7J8KAT5_ROUAE</name>
<gene>
    <name evidence="1" type="ORF">HJG63_007840</name>
</gene>
<dbReference type="AlphaFoldDB" id="A0A7J8KAT5"/>
<organism evidence="1 2">
    <name type="scientific">Rousettus aegyptiacus</name>
    <name type="common">Egyptian fruit bat</name>
    <name type="synonym">Pteropus aegyptiacus</name>
    <dbReference type="NCBI Taxonomy" id="9407"/>
    <lineage>
        <taxon>Eukaryota</taxon>
        <taxon>Metazoa</taxon>
        <taxon>Chordata</taxon>
        <taxon>Craniata</taxon>
        <taxon>Vertebrata</taxon>
        <taxon>Euteleostomi</taxon>
        <taxon>Mammalia</taxon>
        <taxon>Eutheria</taxon>
        <taxon>Laurasiatheria</taxon>
        <taxon>Chiroptera</taxon>
        <taxon>Yinpterochiroptera</taxon>
        <taxon>Pteropodoidea</taxon>
        <taxon>Pteropodidae</taxon>
        <taxon>Rousettinae</taxon>
        <taxon>Rousettus</taxon>
    </lineage>
</organism>
<dbReference type="EMBL" id="JACASE010000001">
    <property type="protein sequence ID" value="KAF6505970.1"/>
    <property type="molecule type" value="Genomic_DNA"/>
</dbReference>
<accession>A0A7J8KAT5</accession>
<proteinExistence type="predicted"/>
<dbReference type="Proteomes" id="UP000593571">
    <property type="component" value="Unassembled WGS sequence"/>
</dbReference>
<comment type="caution">
    <text evidence="1">The sequence shown here is derived from an EMBL/GenBank/DDBJ whole genome shotgun (WGS) entry which is preliminary data.</text>
</comment>
<keyword evidence="2" id="KW-1185">Reference proteome</keyword>
<sequence length="37" mass="4348">MKQLKYLKSSVTHKNNIAKNILSDFAERGMKRKLNEL</sequence>
<evidence type="ECO:0000313" key="2">
    <source>
        <dbReference type="Proteomes" id="UP000593571"/>
    </source>
</evidence>
<reference evidence="1 2" key="1">
    <citation type="journal article" date="2020" name="Nature">
        <title>Six reference-quality genomes reveal evolution of bat adaptations.</title>
        <authorList>
            <person name="Jebb D."/>
            <person name="Huang Z."/>
            <person name="Pippel M."/>
            <person name="Hughes G.M."/>
            <person name="Lavrichenko K."/>
            <person name="Devanna P."/>
            <person name="Winkler S."/>
            <person name="Jermiin L.S."/>
            <person name="Skirmuntt E.C."/>
            <person name="Katzourakis A."/>
            <person name="Burkitt-Gray L."/>
            <person name="Ray D.A."/>
            <person name="Sullivan K.A.M."/>
            <person name="Roscito J.G."/>
            <person name="Kirilenko B.M."/>
            <person name="Davalos L.M."/>
            <person name="Corthals A.P."/>
            <person name="Power M.L."/>
            <person name="Jones G."/>
            <person name="Ransome R.D."/>
            <person name="Dechmann D.K.N."/>
            <person name="Locatelli A.G."/>
            <person name="Puechmaille S.J."/>
            <person name="Fedrigo O."/>
            <person name="Jarvis E.D."/>
            <person name="Hiller M."/>
            <person name="Vernes S.C."/>
            <person name="Myers E.W."/>
            <person name="Teeling E.C."/>
        </authorList>
    </citation>
    <scope>NUCLEOTIDE SEQUENCE [LARGE SCALE GENOMIC DNA]</scope>
    <source>
        <strain evidence="1">MRouAeg1</strain>
        <tissue evidence="1">Muscle</tissue>
    </source>
</reference>